<keyword evidence="6" id="KW-1185">Reference proteome</keyword>
<gene>
    <name evidence="7" type="primary">LOC127751755</name>
</gene>
<comment type="catalytic activity">
    <reaction evidence="5">
        <text>L-glutamine + H2O = L-glutamate + NH4(+)</text>
        <dbReference type="Rhea" id="RHEA:15889"/>
        <dbReference type="ChEBI" id="CHEBI:15377"/>
        <dbReference type="ChEBI" id="CHEBI:28938"/>
        <dbReference type="ChEBI" id="CHEBI:29985"/>
        <dbReference type="ChEBI" id="CHEBI:58359"/>
        <dbReference type="EC" id="3.5.1.2"/>
    </reaction>
</comment>
<dbReference type="InterPro" id="IPR012338">
    <property type="entry name" value="Beta-lactam/transpept-like"/>
</dbReference>
<dbReference type="Pfam" id="PF04960">
    <property type="entry name" value="Glutaminase"/>
    <property type="match status" value="1"/>
</dbReference>
<sequence length="166" mass="18558">MRLHLQLATGPEPPHGARSTVSVVTLTRARTRVFPLGSRSKPLTYALCLEHLGADVVHRFVGQEPSGRNFNELVLDHNNRPHNPMVNSGAIVVCSMLKQLLRPEMTSAQKFEFTLNFIQRMAGGEKLGFNNAVFVSERDAQQRWAQSYVVARPVFKQPAGTNHRNS</sequence>
<dbReference type="EC" id="3.5.1.2" evidence="3"/>
<dbReference type="GeneID" id="127751755"/>
<evidence type="ECO:0000256" key="3">
    <source>
        <dbReference type="ARBA" id="ARBA00012918"/>
    </source>
</evidence>
<evidence type="ECO:0000313" key="7">
    <source>
        <dbReference type="RefSeq" id="XP_052131728.1"/>
    </source>
</evidence>
<dbReference type="Gene3D" id="3.40.710.10">
    <property type="entry name" value="DD-peptidase/beta-lactamase superfamily"/>
    <property type="match status" value="1"/>
</dbReference>
<comment type="subunit">
    <text evidence="2">Homotetramer.</text>
</comment>
<dbReference type="RefSeq" id="XP_052131728.1">
    <property type="nucleotide sequence ID" value="XM_052275768.1"/>
</dbReference>
<protein>
    <recommendedName>
        <fullName evidence="3">glutaminase</fullName>
        <ecNumber evidence="3">3.5.1.2</ecNumber>
    </recommendedName>
</protein>
<name>A0A9C6XUN8_FRAOC</name>
<organism evidence="6 7">
    <name type="scientific">Frankliniella occidentalis</name>
    <name type="common">Western flower thrips</name>
    <name type="synonym">Euthrips occidentalis</name>
    <dbReference type="NCBI Taxonomy" id="133901"/>
    <lineage>
        <taxon>Eukaryota</taxon>
        <taxon>Metazoa</taxon>
        <taxon>Ecdysozoa</taxon>
        <taxon>Arthropoda</taxon>
        <taxon>Hexapoda</taxon>
        <taxon>Insecta</taxon>
        <taxon>Pterygota</taxon>
        <taxon>Neoptera</taxon>
        <taxon>Paraneoptera</taxon>
        <taxon>Thysanoptera</taxon>
        <taxon>Terebrantia</taxon>
        <taxon>Thripoidea</taxon>
        <taxon>Thripidae</taxon>
        <taxon>Frankliniella</taxon>
    </lineage>
</organism>
<evidence type="ECO:0000256" key="4">
    <source>
        <dbReference type="ARBA" id="ARBA00022801"/>
    </source>
</evidence>
<keyword evidence="4" id="KW-0378">Hydrolase</keyword>
<evidence type="ECO:0000256" key="5">
    <source>
        <dbReference type="ARBA" id="ARBA00049534"/>
    </source>
</evidence>
<evidence type="ECO:0000256" key="2">
    <source>
        <dbReference type="ARBA" id="ARBA00011881"/>
    </source>
</evidence>
<evidence type="ECO:0000313" key="6">
    <source>
        <dbReference type="Proteomes" id="UP000504606"/>
    </source>
</evidence>
<dbReference type="OrthoDB" id="9995210at2759"/>
<dbReference type="Proteomes" id="UP000504606">
    <property type="component" value="Unplaced"/>
</dbReference>
<dbReference type="SUPFAM" id="SSF56601">
    <property type="entry name" value="beta-lactamase/transpeptidase-like"/>
    <property type="match status" value="1"/>
</dbReference>
<comment type="similarity">
    <text evidence="1">Belongs to the glutaminase family.</text>
</comment>
<dbReference type="InterPro" id="IPR015868">
    <property type="entry name" value="Glutaminase"/>
</dbReference>
<accession>A0A9C6XUN8</accession>
<reference evidence="7" key="1">
    <citation type="submission" date="2025-08" db="UniProtKB">
        <authorList>
            <consortium name="RefSeq"/>
        </authorList>
    </citation>
    <scope>IDENTIFICATION</scope>
    <source>
        <tissue evidence="7">Whole organism</tissue>
    </source>
</reference>
<proteinExistence type="inferred from homology"/>
<dbReference type="PANTHER" id="PTHR12544">
    <property type="entry name" value="GLUTAMINASE"/>
    <property type="match status" value="1"/>
</dbReference>
<dbReference type="GO" id="GO:0006543">
    <property type="term" value="P:L-glutamine catabolic process"/>
    <property type="evidence" value="ECO:0007669"/>
    <property type="project" value="TreeGrafter"/>
</dbReference>
<dbReference type="KEGG" id="foc:127751755"/>
<dbReference type="GO" id="GO:0004359">
    <property type="term" value="F:glutaminase activity"/>
    <property type="evidence" value="ECO:0007669"/>
    <property type="project" value="UniProtKB-EC"/>
</dbReference>
<dbReference type="GO" id="GO:0006537">
    <property type="term" value="P:glutamate biosynthetic process"/>
    <property type="evidence" value="ECO:0007669"/>
    <property type="project" value="TreeGrafter"/>
</dbReference>
<dbReference type="PANTHER" id="PTHR12544:SF29">
    <property type="entry name" value="GLUTAMINASE"/>
    <property type="match status" value="1"/>
</dbReference>
<evidence type="ECO:0000256" key="1">
    <source>
        <dbReference type="ARBA" id="ARBA00011076"/>
    </source>
</evidence>
<dbReference type="AlphaFoldDB" id="A0A9C6XUN8"/>